<keyword evidence="3" id="KW-0813">Transport</keyword>
<sequence>MSHQSHNQKLSLAGLLITLGIIFGDIGTSPLYVINAIIGTKVISEELVLGGVSCVFWTLLIITTFKYVILALNADNKGEGGIFSLYALVRRYKSSFLIYPAIIGCATLIADGFITPAISISSAIEGLKILYPSIETMPIVIAILIGLFVFQQVGTEIVGKTFGPVMLVWFGMIGTLGFLQILEHPEIFKAINPQYGINLLVNYPQGFWILGAVFLCTTGGEALYSDLGHCGKKNVRVSWSFVLVALVLSYFGQSAWLISNKLGSALPTGTSVFYSLMPDWFLPIGICIAAFSTIIASQALISGVFTLVNEAMKLRLWFRMKVNFPSTLRGQIYIPGINWFLMVGCIVVVLIFENATNMEAAYGLAIIVNMMMTTLLLGFYYRVKLHSFFWPLVLTISLFIIEFTFFISNLEKFPHGGWFSFLIAIIGSLMVFVLYRAQKIRDKHTKFVELKDYINVLKDLQDDQTIPKEASHLVYMALANDRRLIDSNIMYSILRKRPKRADVYWFVHVDITDEPYGKSFHVDTILPKEIFFIHLKFGFKVEHRVNTMFHEIVDQLVASGEVSTESPYPSLKKHHMPADFKFILLMTRVSADTELSTFERWVVRAYRMIKRFSLPANEDFGLEMSNVEEELVPILVGPKTEMDLKREH</sequence>
<evidence type="ECO:0000256" key="12">
    <source>
        <dbReference type="SAM" id="Phobius"/>
    </source>
</evidence>
<evidence type="ECO:0000313" key="16">
    <source>
        <dbReference type="Proteomes" id="UP000808349"/>
    </source>
</evidence>
<feature type="transmembrane region" description="Helical" evidence="12">
    <location>
        <begin position="332"/>
        <end position="355"/>
    </location>
</feature>
<dbReference type="EMBL" id="JADKFW010000010">
    <property type="protein sequence ID" value="MBK9718556.1"/>
    <property type="molecule type" value="Genomic_DNA"/>
</dbReference>
<comment type="subcellular location">
    <subcellularLocation>
        <location evidence="1">Membrane</location>
        <topology evidence="1">Multi-pass membrane protein</topology>
    </subcellularLocation>
</comment>
<evidence type="ECO:0000256" key="10">
    <source>
        <dbReference type="ARBA" id="ARBA00023065"/>
    </source>
</evidence>
<dbReference type="GO" id="GO:0016020">
    <property type="term" value="C:membrane"/>
    <property type="evidence" value="ECO:0007669"/>
    <property type="project" value="UniProtKB-SubCell"/>
</dbReference>
<name>A0A9D7XFD6_9BACT</name>
<evidence type="ECO:0000256" key="7">
    <source>
        <dbReference type="ARBA" id="ARBA00022847"/>
    </source>
</evidence>
<organism evidence="15 16">
    <name type="scientific">Candidatus Defluviibacterium haderslevense</name>
    <dbReference type="NCBI Taxonomy" id="2981993"/>
    <lineage>
        <taxon>Bacteria</taxon>
        <taxon>Pseudomonadati</taxon>
        <taxon>Bacteroidota</taxon>
        <taxon>Saprospiria</taxon>
        <taxon>Saprospirales</taxon>
        <taxon>Saprospiraceae</taxon>
        <taxon>Candidatus Defluviibacterium</taxon>
    </lineage>
</organism>
<keyword evidence="5" id="KW-0633">Potassium transport</keyword>
<feature type="transmembrane region" description="Helical" evidence="12">
    <location>
        <begin position="96"/>
        <end position="118"/>
    </location>
</feature>
<reference evidence="15 16" key="1">
    <citation type="submission" date="2020-10" db="EMBL/GenBank/DDBJ databases">
        <title>Connecting structure to function with the recovery of over 1000 high-quality activated sludge metagenome-assembled genomes encoding full-length rRNA genes using long-read sequencing.</title>
        <authorList>
            <person name="Singleton C.M."/>
            <person name="Petriglieri F."/>
            <person name="Kristensen J.M."/>
            <person name="Kirkegaard R.H."/>
            <person name="Michaelsen T.Y."/>
            <person name="Andersen M.H."/>
            <person name="Karst S.M."/>
            <person name="Dueholm M.S."/>
            <person name="Nielsen P.H."/>
            <person name="Albertsen M."/>
        </authorList>
    </citation>
    <scope>NUCLEOTIDE SEQUENCE [LARGE SCALE GENOMIC DNA]</scope>
    <source>
        <strain evidence="15">Ribe_18-Q3-R11-54_BAT3C.373</strain>
    </source>
</reference>
<proteinExistence type="inferred from homology"/>
<keyword evidence="10" id="KW-0406">Ion transport</keyword>
<feature type="transmembrane region" description="Helical" evidence="12">
    <location>
        <begin position="12"/>
        <end position="35"/>
    </location>
</feature>
<feature type="transmembrane region" description="Helical" evidence="12">
    <location>
        <begin position="416"/>
        <end position="435"/>
    </location>
</feature>
<evidence type="ECO:0000259" key="13">
    <source>
        <dbReference type="Pfam" id="PF02705"/>
    </source>
</evidence>
<evidence type="ECO:0000256" key="1">
    <source>
        <dbReference type="ARBA" id="ARBA00004141"/>
    </source>
</evidence>
<keyword evidence="6 12" id="KW-0812">Transmembrane</keyword>
<dbReference type="Pfam" id="PF02705">
    <property type="entry name" value="K_trans"/>
    <property type="match status" value="1"/>
</dbReference>
<feature type="transmembrane region" description="Helical" evidence="12">
    <location>
        <begin position="162"/>
        <end position="182"/>
    </location>
</feature>
<feature type="transmembrane region" description="Helical" evidence="12">
    <location>
        <begin position="47"/>
        <end position="69"/>
    </location>
</feature>
<evidence type="ECO:0000256" key="8">
    <source>
        <dbReference type="ARBA" id="ARBA00022958"/>
    </source>
</evidence>
<feature type="transmembrane region" description="Helical" evidence="12">
    <location>
        <begin position="237"/>
        <end position="258"/>
    </location>
</feature>
<keyword evidence="11 12" id="KW-0472">Membrane</keyword>
<dbReference type="Pfam" id="PF22776">
    <property type="entry name" value="K_trans_C"/>
    <property type="match status" value="1"/>
</dbReference>
<accession>A0A9D7XFD6</accession>
<feature type="transmembrane region" description="Helical" evidence="12">
    <location>
        <begin position="130"/>
        <end position="150"/>
    </location>
</feature>
<dbReference type="AlphaFoldDB" id="A0A9D7XFD6"/>
<evidence type="ECO:0000256" key="5">
    <source>
        <dbReference type="ARBA" id="ARBA00022538"/>
    </source>
</evidence>
<dbReference type="InterPro" id="IPR053951">
    <property type="entry name" value="K_trans_N"/>
</dbReference>
<evidence type="ECO:0000256" key="6">
    <source>
        <dbReference type="ARBA" id="ARBA00022692"/>
    </source>
</evidence>
<feature type="transmembrane region" description="Helical" evidence="12">
    <location>
        <begin position="207"/>
        <end position="225"/>
    </location>
</feature>
<protein>
    <submittedName>
        <fullName evidence="15">KUP/HAK/KT family potassium transporter</fullName>
    </submittedName>
</protein>
<evidence type="ECO:0000256" key="4">
    <source>
        <dbReference type="ARBA" id="ARBA00022475"/>
    </source>
</evidence>
<feature type="domain" description="K+ potassium transporter C-terminal" evidence="14">
    <location>
        <begin position="472"/>
        <end position="627"/>
    </location>
</feature>
<evidence type="ECO:0000256" key="9">
    <source>
        <dbReference type="ARBA" id="ARBA00022989"/>
    </source>
</evidence>
<dbReference type="GO" id="GO:0015079">
    <property type="term" value="F:potassium ion transmembrane transporter activity"/>
    <property type="evidence" value="ECO:0007669"/>
    <property type="project" value="InterPro"/>
</dbReference>
<dbReference type="InterPro" id="IPR053952">
    <property type="entry name" value="K_trans_C"/>
</dbReference>
<evidence type="ECO:0000256" key="11">
    <source>
        <dbReference type="ARBA" id="ARBA00023136"/>
    </source>
</evidence>
<feature type="domain" description="K+ potassium transporter integral membrane" evidence="13">
    <location>
        <begin position="16"/>
        <end position="451"/>
    </location>
</feature>
<evidence type="ECO:0000256" key="2">
    <source>
        <dbReference type="ARBA" id="ARBA00007019"/>
    </source>
</evidence>
<evidence type="ECO:0000259" key="14">
    <source>
        <dbReference type="Pfam" id="PF22776"/>
    </source>
</evidence>
<dbReference type="PANTHER" id="PTHR30540">
    <property type="entry name" value="OSMOTIC STRESS POTASSIUM TRANSPORTER"/>
    <property type="match status" value="1"/>
</dbReference>
<gene>
    <name evidence="15" type="ORF">IPO85_13795</name>
</gene>
<dbReference type="PANTHER" id="PTHR30540:SF79">
    <property type="entry name" value="LOW AFFINITY POTASSIUM TRANSPORT SYSTEM PROTEIN KUP"/>
    <property type="match status" value="1"/>
</dbReference>
<comment type="caution">
    <text evidence="15">The sequence shown here is derived from an EMBL/GenBank/DDBJ whole genome shotgun (WGS) entry which is preliminary data.</text>
</comment>
<dbReference type="Proteomes" id="UP000808349">
    <property type="component" value="Unassembled WGS sequence"/>
</dbReference>
<feature type="transmembrane region" description="Helical" evidence="12">
    <location>
        <begin position="280"/>
        <end position="311"/>
    </location>
</feature>
<keyword evidence="4" id="KW-1003">Cell membrane</keyword>
<keyword evidence="7" id="KW-0769">Symport</keyword>
<feature type="transmembrane region" description="Helical" evidence="12">
    <location>
        <begin position="388"/>
        <end position="410"/>
    </location>
</feature>
<evidence type="ECO:0000256" key="3">
    <source>
        <dbReference type="ARBA" id="ARBA00022448"/>
    </source>
</evidence>
<feature type="transmembrane region" description="Helical" evidence="12">
    <location>
        <begin position="361"/>
        <end position="381"/>
    </location>
</feature>
<comment type="similarity">
    <text evidence="2">Belongs to the HAK/KUP transporter (TC 2.A.72) family.</text>
</comment>
<dbReference type="GO" id="GO:0015293">
    <property type="term" value="F:symporter activity"/>
    <property type="evidence" value="ECO:0007669"/>
    <property type="project" value="UniProtKB-KW"/>
</dbReference>
<keyword evidence="9 12" id="KW-1133">Transmembrane helix</keyword>
<dbReference type="InterPro" id="IPR003855">
    <property type="entry name" value="K+_transporter"/>
</dbReference>
<evidence type="ECO:0000313" key="15">
    <source>
        <dbReference type="EMBL" id="MBK9718556.1"/>
    </source>
</evidence>
<keyword evidence="8" id="KW-0630">Potassium</keyword>